<dbReference type="InterPro" id="IPR002011">
    <property type="entry name" value="Tyr_kinase_rcpt_2_CS"/>
</dbReference>
<keyword evidence="16" id="KW-0479">Metal-binding</keyword>
<evidence type="ECO:0000256" key="7">
    <source>
        <dbReference type="ARBA" id="ARBA00022777"/>
    </source>
</evidence>
<evidence type="ECO:0000256" key="6">
    <source>
        <dbReference type="ARBA" id="ARBA00022741"/>
    </source>
</evidence>
<dbReference type="GO" id="GO:0046872">
    <property type="term" value="F:metal ion binding"/>
    <property type="evidence" value="ECO:0007669"/>
    <property type="project" value="UniProtKB-KW"/>
</dbReference>
<dbReference type="InterPro" id="IPR008266">
    <property type="entry name" value="Tyr_kinase_AS"/>
</dbReference>
<feature type="domain" description="Protein kinase" evidence="20">
    <location>
        <begin position="99"/>
        <end position="369"/>
    </location>
</feature>
<dbReference type="InterPro" id="IPR020635">
    <property type="entry name" value="Tyr_kinase_cat_dom"/>
</dbReference>
<protein>
    <recommendedName>
        <fullName evidence="18">Tyrosine-protein kinase receptor</fullName>
        <ecNumber evidence="18">2.7.10.1</ecNumber>
    </recommendedName>
</protein>
<dbReference type="PANTHER" id="PTHR24416:SF525">
    <property type="entry name" value="INSULIN-LIKE RECEPTOR"/>
    <property type="match status" value="1"/>
</dbReference>
<keyword evidence="6 15" id="KW-0547">Nucleotide-binding</keyword>
<keyword evidence="5" id="KW-0677">Repeat</keyword>
<dbReference type="SMART" id="SM00219">
    <property type="entry name" value="TyrKc"/>
    <property type="match status" value="1"/>
</dbReference>
<keyword evidence="4" id="KW-0732">Signal</keyword>
<dbReference type="GO" id="GO:0007169">
    <property type="term" value="P:cell surface receptor protein tyrosine kinase signaling pathway"/>
    <property type="evidence" value="ECO:0007669"/>
    <property type="project" value="InterPro"/>
</dbReference>
<evidence type="ECO:0000256" key="8">
    <source>
        <dbReference type="ARBA" id="ARBA00022840"/>
    </source>
</evidence>
<dbReference type="InterPro" id="IPR017441">
    <property type="entry name" value="Protein_kinase_ATP_BS"/>
</dbReference>
<reference evidence="21" key="2">
    <citation type="journal article" date="2004" name="Development">
        <title>Gene expression profiles of transcription factors and signaling molecules in the ascidian embryo: towards a comprehensive understanding of gene networks.</title>
        <authorList>
            <person name="Imai K.S."/>
            <person name="Hino K."/>
            <person name="Yagi K."/>
            <person name="Satoh N."/>
            <person name="Satou Y."/>
        </authorList>
    </citation>
    <scope>NUCLEOTIDE SEQUENCE</scope>
</reference>
<feature type="binding site" evidence="16">
    <location>
        <position position="252"/>
    </location>
    <ligand>
        <name>Mg(2+)</name>
        <dbReference type="ChEBI" id="CHEBI:18420"/>
    </ligand>
</feature>
<evidence type="ECO:0000256" key="5">
    <source>
        <dbReference type="ARBA" id="ARBA00022737"/>
    </source>
</evidence>
<dbReference type="PRINTS" id="PR00109">
    <property type="entry name" value="TYRKINASE"/>
</dbReference>
<comment type="catalytic activity">
    <reaction evidence="13 18">
        <text>L-tyrosyl-[protein] + ATP = O-phospho-L-tyrosyl-[protein] + ADP + H(+)</text>
        <dbReference type="Rhea" id="RHEA:10596"/>
        <dbReference type="Rhea" id="RHEA-COMP:10136"/>
        <dbReference type="Rhea" id="RHEA-COMP:20101"/>
        <dbReference type="ChEBI" id="CHEBI:15378"/>
        <dbReference type="ChEBI" id="CHEBI:30616"/>
        <dbReference type="ChEBI" id="CHEBI:46858"/>
        <dbReference type="ChEBI" id="CHEBI:61978"/>
        <dbReference type="ChEBI" id="CHEBI:456216"/>
        <dbReference type="EC" id="2.7.10.1"/>
    </reaction>
</comment>
<keyword evidence="16" id="KW-0460">Magnesium</keyword>
<evidence type="ECO:0000256" key="3">
    <source>
        <dbReference type="ARBA" id="ARBA00022692"/>
    </source>
</evidence>
<evidence type="ECO:0000256" key="10">
    <source>
        <dbReference type="ARBA" id="ARBA00023136"/>
    </source>
</evidence>
<dbReference type="EC" id="2.7.10.1" evidence="18"/>
<dbReference type="PROSITE" id="PS00109">
    <property type="entry name" value="PROTEIN_KINASE_TYR"/>
    <property type="match status" value="1"/>
</dbReference>
<evidence type="ECO:0000256" key="11">
    <source>
        <dbReference type="ARBA" id="ARBA00023137"/>
    </source>
</evidence>
<keyword evidence="18 21" id="KW-0675">Receptor</keyword>
<feature type="binding site" evidence="17">
    <location>
        <position position="133"/>
    </location>
    <ligand>
        <name>ATP</name>
        <dbReference type="ChEBI" id="CHEBI:30616"/>
    </ligand>
</feature>
<evidence type="ECO:0000313" key="21">
    <source>
        <dbReference type="EMBL" id="BAE06509.1"/>
    </source>
</evidence>
<dbReference type="PANTHER" id="PTHR24416">
    <property type="entry name" value="TYROSINE-PROTEIN KINASE RECEPTOR"/>
    <property type="match status" value="1"/>
</dbReference>
<evidence type="ECO:0000256" key="15">
    <source>
        <dbReference type="PIRSR" id="PIRSR000615-2"/>
    </source>
</evidence>
<accession>Q4H3B8</accession>
<keyword evidence="2" id="KW-0808">Transferase</keyword>
<keyword evidence="10 19" id="KW-0472">Membrane</keyword>
<dbReference type="CDD" id="cd05032">
    <property type="entry name" value="PTKc_InsR_like"/>
    <property type="match status" value="1"/>
</dbReference>
<evidence type="ECO:0000256" key="13">
    <source>
        <dbReference type="ARBA" id="ARBA00051243"/>
    </source>
</evidence>
<dbReference type="SUPFAM" id="SSF56112">
    <property type="entry name" value="Protein kinase-like (PK-like)"/>
    <property type="match status" value="1"/>
</dbReference>
<dbReference type="GO" id="GO:0005524">
    <property type="term" value="F:ATP binding"/>
    <property type="evidence" value="ECO:0007669"/>
    <property type="project" value="UniProtKB-UniRule"/>
</dbReference>
<dbReference type="FunFam" id="1.10.510.10:FF:000528">
    <property type="entry name" value="Tyrosine-protein kinase receptor"/>
    <property type="match status" value="1"/>
</dbReference>
<keyword evidence="18" id="KW-0597">Phosphoprotein</keyword>
<dbReference type="InterPro" id="IPR001245">
    <property type="entry name" value="Ser-Thr/Tyr_kinase_cat_dom"/>
</dbReference>
<name>Q4H3B8_CIOIN</name>
<dbReference type="InterPro" id="IPR000719">
    <property type="entry name" value="Prot_kinase_dom"/>
</dbReference>
<keyword evidence="8 15" id="KW-0067">ATP-binding</keyword>
<dbReference type="Pfam" id="PF07714">
    <property type="entry name" value="PK_Tyr_Ser-Thr"/>
    <property type="match status" value="1"/>
</dbReference>
<evidence type="ECO:0000256" key="14">
    <source>
        <dbReference type="PIRSR" id="PIRSR000615-1"/>
    </source>
</evidence>
<dbReference type="PROSITE" id="PS50011">
    <property type="entry name" value="PROTEIN_KINASE_DOM"/>
    <property type="match status" value="1"/>
</dbReference>
<dbReference type="PIRSF" id="PIRSF000615">
    <property type="entry name" value="TyrPK_CSF1-R"/>
    <property type="match status" value="1"/>
</dbReference>
<reference evidence="21" key="3">
    <citation type="submission" date="2005-04" db="EMBL/GenBank/DDBJ databases">
        <title>Expressed genes in Ciona intestinalis.</title>
        <authorList>
            <person name="Satou Y."/>
        </authorList>
    </citation>
    <scope>NUCLEOTIDE SEQUENCE</scope>
</reference>
<dbReference type="GO" id="GO:0004714">
    <property type="term" value="F:transmembrane receptor protein tyrosine kinase activity"/>
    <property type="evidence" value="ECO:0007669"/>
    <property type="project" value="UniProtKB-EC"/>
</dbReference>
<keyword evidence="11" id="KW-0829">Tyrosine-protein kinase</keyword>
<dbReference type="FunFam" id="3.30.200.20:FF:001121">
    <property type="entry name" value="Tyrosine-protein kinase receptor"/>
    <property type="match status" value="1"/>
</dbReference>
<keyword evidence="9 19" id="KW-1133">Transmembrane helix</keyword>
<keyword evidence="12" id="KW-1015">Disulfide bond</keyword>
<feature type="active site" description="Proton acceptor" evidence="14">
    <location>
        <position position="234"/>
    </location>
</feature>
<organism evidence="21">
    <name type="scientific">Ciona intestinalis</name>
    <name type="common">Transparent sea squirt</name>
    <name type="synonym">Ascidia intestinalis</name>
    <dbReference type="NCBI Taxonomy" id="7719"/>
    <lineage>
        <taxon>Eukaryota</taxon>
        <taxon>Metazoa</taxon>
        <taxon>Chordata</taxon>
        <taxon>Tunicata</taxon>
        <taxon>Ascidiacea</taxon>
        <taxon>Phlebobranchia</taxon>
        <taxon>Cionidae</taxon>
        <taxon>Ciona</taxon>
    </lineage>
</organism>
<dbReference type="InterPro" id="IPR050122">
    <property type="entry name" value="RTK"/>
</dbReference>
<dbReference type="GO" id="GO:0016020">
    <property type="term" value="C:membrane"/>
    <property type="evidence" value="ECO:0007669"/>
    <property type="project" value="UniProtKB-SubCell"/>
</dbReference>
<evidence type="ECO:0000256" key="16">
    <source>
        <dbReference type="PIRSR" id="PIRSR000615-3"/>
    </source>
</evidence>
<keyword evidence="7" id="KW-0418">Kinase</keyword>
<evidence type="ECO:0000256" key="18">
    <source>
        <dbReference type="RuleBase" id="RU000312"/>
    </source>
</evidence>
<keyword evidence="3 18" id="KW-0812">Transmembrane</keyword>
<evidence type="ECO:0000256" key="1">
    <source>
        <dbReference type="ARBA" id="ARBA00004479"/>
    </source>
</evidence>
<dbReference type="Gene3D" id="3.30.200.20">
    <property type="entry name" value="Phosphorylase Kinase, domain 1"/>
    <property type="match status" value="1"/>
</dbReference>
<evidence type="ECO:0000256" key="4">
    <source>
        <dbReference type="ARBA" id="ARBA00022729"/>
    </source>
</evidence>
<feature type="binding site" evidence="15">
    <location>
        <position position="238"/>
    </location>
    <ligand>
        <name>ATP</name>
        <dbReference type="ChEBI" id="CHEBI:30616"/>
    </ligand>
</feature>
<dbReference type="AlphaFoldDB" id="Q4H3B8"/>
<evidence type="ECO:0000256" key="12">
    <source>
        <dbReference type="ARBA" id="ARBA00023157"/>
    </source>
</evidence>
<evidence type="ECO:0000256" key="9">
    <source>
        <dbReference type="ARBA" id="ARBA00022989"/>
    </source>
</evidence>
<dbReference type="PROSITE" id="PS00239">
    <property type="entry name" value="RECEPTOR_TYR_KIN_II"/>
    <property type="match status" value="1"/>
</dbReference>
<feature type="transmembrane region" description="Helical" evidence="19">
    <location>
        <begin position="38"/>
        <end position="60"/>
    </location>
</feature>
<sequence>MLPGKYQASILPTSLAAKGVWSQPISFIVEDVNTTSLSSMVAIIVVGIIVILIVILIVYLRKRQIHNSKKSQTYVSVNPEYSSIGVYEPDEYEIPEENVELMDEIGHGHFGKVYEGLAKQVVKGQPKTKVAVKTLHGNESISKRMEFLKEASVMKAFNSHHVVRLLGVVSMSKRPMVIMEFMAKGDLKTYLRSTRPDAEIRKGDPPSLQQKLQMCGEIADGMSYLSETKYVHRDLAARNCLVHEDLTVKIGDFGLTRDVYETDYYRIDSRGILPVRWMAPESLKDGVFDSRSDVWSFGIVLWEIATLAEQPYQGQQHDQVTRFVIDGGYMEQPKECPSKLYDMMLMCWHYSPSMRPTFLEIVASLSPDLSDRFKQDSFFHETKQAEEISNDGDGFVASGSSERVRFLPKQVAADVHEDESKQSDDESSAYCRLNGLHQNDPSADYDDKDGSIHLTLYSRNNSTIC</sequence>
<comment type="similarity">
    <text evidence="18">Belongs to the protein kinase superfamily. Tyr protein kinase family. Insulin receptor subfamily.</text>
</comment>
<dbReference type="Gene3D" id="1.10.510.10">
    <property type="entry name" value="Transferase(Phosphotransferase) domain 1"/>
    <property type="match status" value="1"/>
</dbReference>
<comment type="subcellular location">
    <subcellularLocation>
        <location evidence="1">Membrane</location>
        <topology evidence="1">Single-pass type I membrane protein</topology>
    </subcellularLocation>
</comment>
<reference evidence="21" key="1">
    <citation type="journal article" date="2003" name="Dev. Genes Evol.">
        <title>Genomewide surveys of developmentally relevant genes in Ciona intestinalis.</title>
        <authorList>
            <person name="Satou Y."/>
            <person name="Satoh N."/>
        </authorList>
    </citation>
    <scope>NUCLEOTIDE SEQUENCE</scope>
</reference>
<evidence type="ECO:0000256" key="2">
    <source>
        <dbReference type="ARBA" id="ARBA00022679"/>
    </source>
</evidence>
<evidence type="ECO:0000259" key="20">
    <source>
        <dbReference type="PROSITE" id="PS50011"/>
    </source>
</evidence>
<dbReference type="SMR" id="Q4H3B8"/>
<evidence type="ECO:0000256" key="17">
    <source>
        <dbReference type="PROSITE-ProRule" id="PRU10141"/>
    </source>
</evidence>
<dbReference type="EMBL" id="AB210504">
    <property type="protein sequence ID" value="BAE06509.1"/>
    <property type="molecule type" value="mRNA"/>
</dbReference>
<dbReference type="PROSITE" id="PS00107">
    <property type="entry name" value="PROTEIN_KINASE_ATP"/>
    <property type="match status" value="1"/>
</dbReference>
<evidence type="ECO:0000256" key="19">
    <source>
        <dbReference type="SAM" id="Phobius"/>
    </source>
</evidence>
<proteinExistence type="evidence at transcript level"/>
<feature type="binding site" evidence="16">
    <location>
        <position position="239"/>
    </location>
    <ligand>
        <name>Mg(2+)</name>
        <dbReference type="ChEBI" id="CHEBI:18420"/>
    </ligand>
</feature>
<dbReference type="InterPro" id="IPR011009">
    <property type="entry name" value="Kinase-like_dom_sf"/>
</dbReference>
<gene>
    <name evidence="21" type="primary">Ci-insulinR</name>
</gene>